<keyword evidence="4" id="KW-1185">Reference proteome</keyword>
<sequence length="101" mass="11632">MSPPAYRLTKAAEDDLARLYEWGIDHFGAEAADIYYDRMITRLESIAEEPMLWQSVDHIRPGYRRSVLKAHSIYYQIAAEHVLIVRILSRENPATSLPDAD</sequence>
<accession>A0A062VD94</accession>
<dbReference type="InterPro" id="IPR028344">
    <property type="entry name" value="ParE1/4"/>
</dbReference>
<dbReference type="PATRIC" id="fig|1280954.3.peg.3136"/>
<dbReference type="PIRSF" id="PIRSF029218">
    <property type="entry name" value="ParE"/>
    <property type="match status" value="1"/>
</dbReference>
<evidence type="ECO:0000256" key="1">
    <source>
        <dbReference type="ARBA" id="ARBA00022649"/>
    </source>
</evidence>
<dbReference type="Proteomes" id="UP000027100">
    <property type="component" value="Unassembled WGS sequence"/>
</dbReference>
<comment type="caution">
    <text evidence="3">The sequence shown here is derived from an EMBL/GenBank/DDBJ whole genome shotgun (WGS) entry which is preliminary data.</text>
</comment>
<proteinExistence type="inferred from homology"/>
<dbReference type="Pfam" id="PF05016">
    <property type="entry name" value="ParE_toxin"/>
    <property type="match status" value="1"/>
</dbReference>
<protein>
    <recommendedName>
        <fullName evidence="2">Toxin</fullName>
    </recommendedName>
</protein>
<reference evidence="3 4" key="1">
    <citation type="journal article" date="2014" name="Antonie Van Leeuwenhoek">
        <title>Hyphomonas beringensis sp. nov. and Hyphomonas chukchiensis sp. nov., isolated from surface seawater of the Bering Sea and Chukchi Sea.</title>
        <authorList>
            <person name="Li C."/>
            <person name="Lai Q."/>
            <person name="Li G."/>
            <person name="Dong C."/>
            <person name="Wang J."/>
            <person name="Liao Y."/>
            <person name="Shao Z."/>
        </authorList>
    </citation>
    <scope>NUCLEOTIDE SEQUENCE [LARGE SCALE GENOMIC DNA]</scope>
    <source>
        <strain evidence="3 4">PS728</strain>
    </source>
</reference>
<evidence type="ECO:0000256" key="2">
    <source>
        <dbReference type="PIRNR" id="PIRNR029218"/>
    </source>
</evidence>
<evidence type="ECO:0000313" key="4">
    <source>
        <dbReference type="Proteomes" id="UP000027100"/>
    </source>
</evidence>
<dbReference type="STRING" id="1280954.HPO_15508"/>
<dbReference type="InterPro" id="IPR035093">
    <property type="entry name" value="RelE/ParE_toxin_dom_sf"/>
</dbReference>
<comment type="similarity">
    <text evidence="2">Belongs to the RelE toxin family.</text>
</comment>
<keyword evidence="1" id="KW-1277">Toxin-antitoxin system</keyword>
<gene>
    <name evidence="3" type="ORF">HPO_15508</name>
</gene>
<dbReference type="InterPro" id="IPR007712">
    <property type="entry name" value="RelE/ParE_toxin"/>
</dbReference>
<dbReference type="AlphaFoldDB" id="A0A062VD94"/>
<organism evidence="3 4">
    <name type="scientific">Hyphomonas polymorpha PS728</name>
    <dbReference type="NCBI Taxonomy" id="1280954"/>
    <lineage>
        <taxon>Bacteria</taxon>
        <taxon>Pseudomonadati</taxon>
        <taxon>Pseudomonadota</taxon>
        <taxon>Alphaproteobacteria</taxon>
        <taxon>Hyphomonadales</taxon>
        <taxon>Hyphomonadaceae</taxon>
        <taxon>Hyphomonas</taxon>
    </lineage>
</organism>
<evidence type="ECO:0000313" key="3">
    <source>
        <dbReference type="EMBL" id="KCZ97343.1"/>
    </source>
</evidence>
<dbReference type="RefSeq" id="WP_035600724.1">
    <property type="nucleotide sequence ID" value="NZ_ARYM01000021.1"/>
</dbReference>
<dbReference type="OrthoDB" id="7173315at2"/>
<dbReference type="eggNOG" id="COG3668">
    <property type="taxonomic scope" value="Bacteria"/>
</dbReference>
<name>A0A062VD94_9PROT</name>
<dbReference type="EMBL" id="ARYM01000021">
    <property type="protein sequence ID" value="KCZ97343.1"/>
    <property type="molecule type" value="Genomic_DNA"/>
</dbReference>
<dbReference type="Gene3D" id="3.30.2310.20">
    <property type="entry name" value="RelE-like"/>
    <property type="match status" value="1"/>
</dbReference>